<dbReference type="EMBL" id="CP017831">
    <property type="protein sequence ID" value="AOZ97319.1"/>
    <property type="molecule type" value="Genomic_DNA"/>
</dbReference>
<dbReference type="SUPFAM" id="SSF52266">
    <property type="entry name" value="SGNH hydrolase"/>
    <property type="match status" value="1"/>
</dbReference>
<dbReference type="InterPro" id="IPR036514">
    <property type="entry name" value="SGNH_hydro_sf"/>
</dbReference>
<proteinExistence type="predicted"/>
<dbReference type="KEGG" id="bhu:bhn_I2286"/>
<evidence type="ECO:0000313" key="2">
    <source>
        <dbReference type="Proteomes" id="UP000179284"/>
    </source>
</evidence>
<dbReference type="Proteomes" id="UP000179284">
    <property type="component" value="Chromosome I"/>
</dbReference>
<dbReference type="Gene3D" id="3.40.50.1110">
    <property type="entry name" value="SGNH hydrolase"/>
    <property type="match status" value="1"/>
</dbReference>
<protein>
    <submittedName>
        <fullName evidence="1">GDSL-like lipase/acylhydrolase</fullName>
    </submittedName>
</protein>
<reference evidence="2" key="1">
    <citation type="submission" date="2016-10" db="EMBL/GenBank/DDBJ databases">
        <title>The complete genome sequence of the rumen bacterium Butyrivibrio hungatei MB2003.</title>
        <authorList>
            <person name="Palevich N."/>
            <person name="Kelly W.J."/>
            <person name="Leahy S.C."/>
            <person name="Altermann E."/>
            <person name="Rakonjac J."/>
            <person name="Attwood G.T."/>
        </authorList>
    </citation>
    <scope>NUCLEOTIDE SEQUENCE [LARGE SCALE GENOMIC DNA]</scope>
    <source>
        <strain evidence="2">MB2003</strain>
    </source>
</reference>
<name>A0A1D9P446_9FIRM</name>
<evidence type="ECO:0000313" key="1">
    <source>
        <dbReference type="EMBL" id="AOZ97319.1"/>
    </source>
</evidence>
<dbReference type="RefSeq" id="WP_071176931.1">
    <property type="nucleotide sequence ID" value="NZ_CP017831.1"/>
</dbReference>
<dbReference type="AlphaFoldDB" id="A0A1D9P446"/>
<keyword evidence="2" id="KW-1185">Reference proteome</keyword>
<gene>
    <name evidence="1" type="ORF">bhn_I2286</name>
</gene>
<dbReference type="OrthoDB" id="149130at2"/>
<organism evidence="1 2">
    <name type="scientific">Butyrivibrio hungatei</name>
    <dbReference type="NCBI Taxonomy" id="185008"/>
    <lineage>
        <taxon>Bacteria</taxon>
        <taxon>Bacillati</taxon>
        <taxon>Bacillota</taxon>
        <taxon>Clostridia</taxon>
        <taxon>Lachnospirales</taxon>
        <taxon>Lachnospiraceae</taxon>
        <taxon>Butyrivibrio</taxon>
    </lineage>
</organism>
<sequence>MESIRFDLERQLFEINPYLLGKKIFINDVNENALRIFSLLTCFEVYVEGFLSDELFGEIICNKRIVRKEDIGESDVIICNFFAKEYQEGKEQSAFILNRKIDASNVIIYGAGNVGERVIDFFLNNEITGFQVVDSYMTRKKVKNFDVLPRSYLDMNKDDCSIVISSIAYCDEIYSNIKSIVGEKNIFYCGDFFIADSANRYSIFNYLDGTEQHVTLDKLSYDAVSFIEGKELIIYGVSNLSKRIKNFFELLDYKVIGLIGENGDEDEEVMQIEECLYYPDALIVFPRKKDIPLNKIVNLNFVRNNNYIILDDTVKVDSYYRRKNVMDIFLGHSFVTDYKYPGFYEIGDYAKASTKIVTLGGSTTDGGLYEFSSWPLILKNEIGNDVAVLNGGCISYNSSQELLKLIRDVVSLKPDYLIVYDGINNAVYDKCNEFRAEYSEMVFNHAKEYFAKEGTIDIEWGQGASKLESIITNGVEIEKDWYDRWFTHVRMMNAIAKEFNIKPFFFIQPWLGTKKEMSKKEKRMRCVSSEFNWKMRQEGMDSLYSGFTRDELNERFNNIFCLKNVFDNVSETLYVDYMHLNELGNKIIAKEILRCIPEIK</sequence>
<accession>A0A1D9P446</accession>